<evidence type="ECO:0000313" key="2">
    <source>
        <dbReference type="Proteomes" id="UP000063699"/>
    </source>
</evidence>
<dbReference type="InterPro" id="IPR052209">
    <property type="entry name" value="CbiZ"/>
</dbReference>
<sequence length="194" mass="20407">MLMWSMPEGTRAISTGVVGGGINPCRWVVNVRVEYEYHRDPVEHLTGLAADWHLAGPGTGLLTAARLKDFTTGTDGDAECVTTVGLTHPVYAAAPDHSAEWAPGTINTVCWVPVGLSDAALVNTVVTATEAKTQAMIDAGIAGTGTPSDAIVVCCPQDGDEPYGGPRSQWGQRLANAVYQATFAGSVQWLRKAQ</sequence>
<keyword evidence="2" id="KW-1185">Reference proteome</keyword>
<name>A0A0N9IJC3_9PSEU</name>
<dbReference type="EMBL" id="CP012752">
    <property type="protein sequence ID" value="ALG15129.1"/>
    <property type="molecule type" value="Genomic_DNA"/>
</dbReference>
<gene>
    <name evidence="1" type="ORF">AOZ06_28410</name>
</gene>
<dbReference type="PANTHER" id="PTHR35336">
    <property type="entry name" value="ADENOSYLCOBINAMIDE AMIDOHYDROLASE"/>
    <property type="match status" value="1"/>
</dbReference>
<dbReference type="STRING" id="860235.AOZ06_28410"/>
<protein>
    <recommendedName>
        <fullName evidence="3">Adenosylcobinamide amidohydrolase</fullName>
    </recommendedName>
</protein>
<dbReference type="KEGG" id="kphy:AOZ06_28410"/>
<dbReference type="PANTHER" id="PTHR35336:SF5">
    <property type="entry name" value="ADENOSYLCOBINAMIDE AMIDOHYDROLASE"/>
    <property type="match status" value="1"/>
</dbReference>
<accession>A0A0N9IJC3</accession>
<evidence type="ECO:0008006" key="3">
    <source>
        <dbReference type="Google" id="ProtNLM"/>
    </source>
</evidence>
<reference evidence="1 2" key="1">
    <citation type="submission" date="2015-07" db="EMBL/GenBank/DDBJ databases">
        <title>Genome sequencing of Kibdelosporangium phytohabitans.</title>
        <authorList>
            <person name="Qin S."/>
            <person name="Xing K."/>
        </authorList>
    </citation>
    <scope>NUCLEOTIDE SEQUENCE [LARGE SCALE GENOMIC DNA]</scope>
    <source>
        <strain evidence="1 2">KLBMP1111</strain>
    </source>
</reference>
<dbReference type="AlphaFoldDB" id="A0A0N9IJC3"/>
<proteinExistence type="predicted"/>
<dbReference type="InterPro" id="IPR002808">
    <property type="entry name" value="AdoCbi_amidolase"/>
</dbReference>
<dbReference type="Pfam" id="PF01955">
    <property type="entry name" value="CbiZ"/>
    <property type="match status" value="1"/>
</dbReference>
<dbReference type="Proteomes" id="UP000063699">
    <property type="component" value="Chromosome"/>
</dbReference>
<evidence type="ECO:0000313" key="1">
    <source>
        <dbReference type="EMBL" id="ALG15129.1"/>
    </source>
</evidence>
<organism evidence="1 2">
    <name type="scientific">Kibdelosporangium phytohabitans</name>
    <dbReference type="NCBI Taxonomy" id="860235"/>
    <lineage>
        <taxon>Bacteria</taxon>
        <taxon>Bacillati</taxon>
        <taxon>Actinomycetota</taxon>
        <taxon>Actinomycetes</taxon>
        <taxon>Pseudonocardiales</taxon>
        <taxon>Pseudonocardiaceae</taxon>
        <taxon>Kibdelosporangium</taxon>
    </lineage>
</organism>